<dbReference type="SUPFAM" id="SSF81901">
    <property type="entry name" value="HCP-like"/>
    <property type="match status" value="1"/>
</dbReference>
<evidence type="ECO:0000256" key="1">
    <source>
        <dbReference type="ARBA" id="ARBA00007626"/>
    </source>
</evidence>
<dbReference type="Gene3D" id="1.25.40.10">
    <property type="entry name" value="Tetratricopeptide repeat domain"/>
    <property type="match status" value="2"/>
</dbReference>
<evidence type="ECO:0008006" key="7">
    <source>
        <dbReference type="Google" id="ProtNLM"/>
    </source>
</evidence>
<evidence type="ECO:0000256" key="4">
    <source>
        <dbReference type="SAM" id="SignalP"/>
    </source>
</evidence>
<feature type="repeat" description="PPR" evidence="3">
    <location>
        <begin position="147"/>
        <end position="181"/>
    </location>
</feature>
<feature type="chain" id="PRO_5041686830" description="Pentatricopeptide repeat-containing protein" evidence="4">
    <location>
        <begin position="19"/>
        <end position="251"/>
    </location>
</feature>
<dbReference type="PANTHER" id="PTHR47941">
    <property type="entry name" value="PENTATRICOPEPTIDE REPEAT-CONTAINING PROTEIN 3, MITOCHONDRIAL"/>
    <property type="match status" value="1"/>
</dbReference>
<protein>
    <recommendedName>
        <fullName evidence="7">Pentatricopeptide repeat-containing protein</fullName>
    </recommendedName>
</protein>
<reference evidence="5" key="1">
    <citation type="submission" date="2023-10" db="EMBL/GenBank/DDBJ databases">
        <authorList>
            <person name="Domelevo Entfellner J.-B."/>
        </authorList>
    </citation>
    <scope>NUCLEOTIDE SEQUENCE</scope>
</reference>
<dbReference type="InterPro" id="IPR002885">
    <property type="entry name" value="PPR_rpt"/>
</dbReference>
<feature type="repeat" description="PPR" evidence="3">
    <location>
        <begin position="182"/>
        <end position="216"/>
    </location>
</feature>
<dbReference type="AlphaFoldDB" id="A0AA86VDG1"/>
<accession>A0AA86VDG1</accession>
<keyword evidence="6" id="KW-1185">Reference proteome</keyword>
<sequence length="251" mass="28076">MVKVLVMFFLQQLHVVIVEENYSTKIPHNAVKLLDRILLRGLSADALTYGYLMHGLCRMGQVDVARTLLNKIPSPNTVLYNILINGYVASGRFEEAKNLLYNSMVTAGYEHDAYTFNIMIDGLCKKGYLVAALEFLSEVVAKGFEPNVITYTILINGFCKQCRLEEVAENMNSMSAKGLSLTTVGYNCLICALSKDGKIEEALQLFREMSSKGCKPDIYTFNSLINGLCKNDKMDQALSLYHDMFLDGFLA</sequence>
<dbReference type="Gramene" id="rna-AYBTSS11_LOCUS4921">
    <property type="protein sequence ID" value="CAJ1930830.1"/>
    <property type="gene ID" value="gene-AYBTSS11_LOCUS4921"/>
</dbReference>
<gene>
    <name evidence="5" type="ORF">AYBTSS11_LOCUS4921</name>
</gene>
<dbReference type="InterPro" id="IPR011990">
    <property type="entry name" value="TPR-like_helical_dom_sf"/>
</dbReference>
<organism evidence="5 6">
    <name type="scientific">Sphenostylis stenocarpa</name>
    <dbReference type="NCBI Taxonomy" id="92480"/>
    <lineage>
        <taxon>Eukaryota</taxon>
        <taxon>Viridiplantae</taxon>
        <taxon>Streptophyta</taxon>
        <taxon>Embryophyta</taxon>
        <taxon>Tracheophyta</taxon>
        <taxon>Spermatophyta</taxon>
        <taxon>Magnoliopsida</taxon>
        <taxon>eudicotyledons</taxon>
        <taxon>Gunneridae</taxon>
        <taxon>Pentapetalae</taxon>
        <taxon>rosids</taxon>
        <taxon>fabids</taxon>
        <taxon>Fabales</taxon>
        <taxon>Fabaceae</taxon>
        <taxon>Papilionoideae</taxon>
        <taxon>50 kb inversion clade</taxon>
        <taxon>NPAAA clade</taxon>
        <taxon>indigoferoid/millettioid clade</taxon>
        <taxon>Phaseoleae</taxon>
        <taxon>Sphenostylis</taxon>
    </lineage>
</organism>
<evidence type="ECO:0000313" key="6">
    <source>
        <dbReference type="Proteomes" id="UP001189624"/>
    </source>
</evidence>
<dbReference type="Proteomes" id="UP001189624">
    <property type="component" value="Chromosome 2"/>
</dbReference>
<feature type="repeat" description="PPR" evidence="3">
    <location>
        <begin position="76"/>
        <end position="111"/>
    </location>
</feature>
<feature type="repeat" description="PPR" evidence="3">
    <location>
        <begin position="112"/>
        <end position="146"/>
    </location>
</feature>
<proteinExistence type="inferred from homology"/>
<dbReference type="Pfam" id="PF12854">
    <property type="entry name" value="PPR_1"/>
    <property type="match status" value="2"/>
</dbReference>
<evidence type="ECO:0000256" key="2">
    <source>
        <dbReference type="ARBA" id="ARBA00022737"/>
    </source>
</evidence>
<dbReference type="Pfam" id="PF13041">
    <property type="entry name" value="PPR_2"/>
    <property type="match status" value="2"/>
</dbReference>
<evidence type="ECO:0000256" key="3">
    <source>
        <dbReference type="PROSITE-ProRule" id="PRU00708"/>
    </source>
</evidence>
<dbReference type="EMBL" id="OY731399">
    <property type="protein sequence ID" value="CAJ1930830.1"/>
    <property type="molecule type" value="Genomic_DNA"/>
</dbReference>
<name>A0AA86VDG1_9FABA</name>
<feature type="signal peptide" evidence="4">
    <location>
        <begin position="1"/>
        <end position="18"/>
    </location>
</feature>
<evidence type="ECO:0000313" key="5">
    <source>
        <dbReference type="EMBL" id="CAJ1930830.1"/>
    </source>
</evidence>
<comment type="similarity">
    <text evidence="1">Belongs to the PPR family. P subfamily.</text>
</comment>
<dbReference type="NCBIfam" id="TIGR00756">
    <property type="entry name" value="PPR"/>
    <property type="match status" value="6"/>
</dbReference>
<keyword evidence="4" id="KW-0732">Signal</keyword>
<feature type="repeat" description="PPR" evidence="3">
    <location>
        <begin position="217"/>
        <end position="251"/>
    </location>
</feature>
<dbReference type="PROSITE" id="PS51375">
    <property type="entry name" value="PPR"/>
    <property type="match status" value="5"/>
</dbReference>
<keyword evidence="2" id="KW-0677">Repeat</keyword>